<gene>
    <name evidence="2" type="ORF">HINF_LOCUS14251</name>
    <name evidence="1" type="ORF">HINF_LOCUS48762</name>
</gene>
<dbReference type="EMBL" id="CATOUU010000937">
    <property type="protein sequence ID" value="CAI9961117.1"/>
    <property type="molecule type" value="Genomic_DNA"/>
</dbReference>
<organism evidence="1">
    <name type="scientific">Hexamita inflata</name>
    <dbReference type="NCBI Taxonomy" id="28002"/>
    <lineage>
        <taxon>Eukaryota</taxon>
        <taxon>Metamonada</taxon>
        <taxon>Diplomonadida</taxon>
        <taxon>Hexamitidae</taxon>
        <taxon>Hexamitinae</taxon>
        <taxon>Hexamita</taxon>
    </lineage>
</organism>
<evidence type="ECO:0000313" key="2">
    <source>
        <dbReference type="EMBL" id="CAL5995799.1"/>
    </source>
</evidence>
<proteinExistence type="predicted"/>
<protein>
    <submittedName>
        <fullName evidence="2">Hypothetical_protein</fullName>
    </submittedName>
</protein>
<comment type="caution">
    <text evidence="1">The sequence shown here is derived from an EMBL/GenBank/DDBJ whole genome shotgun (WGS) entry which is preliminary data.</text>
</comment>
<dbReference type="Proteomes" id="UP001642409">
    <property type="component" value="Unassembled WGS sequence"/>
</dbReference>
<sequence length="126" mass="14503">MNQNKQFKVIIIGAFGTGTQTLFSQLLNQNDYNWQRAEFGHETVKYKNFSVNCGSPTEETNLISTTTGIKLQLQWYSILVKSNHSKNVFNTLKKFKHTLTQLQCQWGKNSAKKDKQVMTKQPASQR</sequence>
<evidence type="ECO:0000313" key="3">
    <source>
        <dbReference type="Proteomes" id="UP001642409"/>
    </source>
</evidence>
<reference evidence="2 3" key="2">
    <citation type="submission" date="2024-07" db="EMBL/GenBank/DDBJ databases">
        <authorList>
            <person name="Akdeniz Z."/>
        </authorList>
    </citation>
    <scope>NUCLEOTIDE SEQUENCE [LARGE SCALE GENOMIC DNA]</scope>
</reference>
<keyword evidence="3" id="KW-1185">Reference proteome</keyword>
<evidence type="ECO:0000313" key="1">
    <source>
        <dbReference type="EMBL" id="CAI9961117.1"/>
    </source>
</evidence>
<name>A0AA86QQI0_9EUKA</name>
<dbReference type="EMBL" id="CAXDID020000033">
    <property type="protein sequence ID" value="CAL5995799.1"/>
    <property type="molecule type" value="Genomic_DNA"/>
</dbReference>
<dbReference type="AlphaFoldDB" id="A0AA86QQI0"/>
<reference evidence="1" key="1">
    <citation type="submission" date="2023-06" db="EMBL/GenBank/DDBJ databases">
        <authorList>
            <person name="Kurt Z."/>
        </authorList>
    </citation>
    <scope>NUCLEOTIDE SEQUENCE</scope>
</reference>
<accession>A0AA86QQI0</accession>